<evidence type="ECO:0000256" key="4">
    <source>
        <dbReference type="ARBA" id="ARBA00022833"/>
    </source>
</evidence>
<keyword evidence="6" id="KW-0233">DNA recombination</keyword>
<dbReference type="EMBL" id="JARWAL010000005">
    <property type="protein sequence ID" value="MDR5892483.1"/>
    <property type="molecule type" value="Genomic_DNA"/>
</dbReference>
<dbReference type="Pfam" id="PF12323">
    <property type="entry name" value="HTH_OrfB_IS605"/>
    <property type="match status" value="1"/>
</dbReference>
<keyword evidence="5" id="KW-0238">DNA-binding</keyword>
<evidence type="ECO:0000313" key="11">
    <source>
        <dbReference type="Proteomes" id="UP001252270"/>
    </source>
</evidence>
<feature type="domain" description="Probable transposase IS891/IS1136/IS1341" evidence="7">
    <location>
        <begin position="169"/>
        <end position="283"/>
    </location>
</feature>
<evidence type="ECO:0000259" key="7">
    <source>
        <dbReference type="Pfam" id="PF01385"/>
    </source>
</evidence>
<sequence>MKRQLGLKYRLDPTPQQAARLRVLAGHARFVWNHALAECLAARERGERVPRYATMAGWVTTWKRQEATAFLTEAYTDNLQQKLRDLDTAWQRHFTPGLAADAPRFKKKGKSRDAIRFVNFPKYCRLDHRRVKLPAGLGWVRFRQSRPVEGRITSCTVGLDGGHWHISFQVEVELATPPRHPATAAVGLDMGVAHFAVDSHGTPHAGRNSFRQLEQRIATTQRRLTHKTRFSRNWKKQKARIARLHQKAANVRRDTFHKLSTTMCNNHAMVAIEDLRVRNMTTSAKGSLAAPGKRVKQKAGLNKAILDQGWFEFRRQLTYKQAWRGGLLVAVPPHHTSQTCPECGHVEAANRLSRASFCCQACGHADHADVVGARNILAKAHEQLSGQDLPVAPVK</sequence>
<protein>
    <submittedName>
        <fullName evidence="10">Transposase</fullName>
    </submittedName>
</protein>
<evidence type="ECO:0000259" key="9">
    <source>
        <dbReference type="Pfam" id="PF12323"/>
    </source>
</evidence>
<dbReference type="InterPro" id="IPR001959">
    <property type="entry name" value="Transposase"/>
</dbReference>
<feature type="domain" description="Cas12f1-like TNB" evidence="8">
    <location>
        <begin position="310"/>
        <end position="376"/>
    </location>
</feature>
<evidence type="ECO:0000256" key="1">
    <source>
        <dbReference type="ARBA" id="ARBA00008761"/>
    </source>
</evidence>
<gene>
    <name evidence="10" type="ORF">QC820_06610</name>
</gene>
<dbReference type="Pfam" id="PF01385">
    <property type="entry name" value="OrfB_IS605"/>
    <property type="match status" value="1"/>
</dbReference>
<dbReference type="InterPro" id="IPR010095">
    <property type="entry name" value="Cas12f1-like_TNB"/>
</dbReference>
<keyword evidence="2" id="KW-0815">Transposition</keyword>
<proteinExistence type="inferred from homology"/>
<comment type="caution">
    <text evidence="10">The sequence shown here is derived from an EMBL/GenBank/DDBJ whole genome shotgun (WGS) entry which is preliminary data.</text>
</comment>
<evidence type="ECO:0000256" key="2">
    <source>
        <dbReference type="ARBA" id="ARBA00022578"/>
    </source>
</evidence>
<name>A0ABU1GM12_9GAMM</name>
<dbReference type="InterPro" id="IPR021027">
    <property type="entry name" value="Transposase_put_HTH"/>
</dbReference>
<evidence type="ECO:0000256" key="6">
    <source>
        <dbReference type="ARBA" id="ARBA00023172"/>
    </source>
</evidence>
<accession>A0ABU1GM12</accession>
<keyword evidence="11" id="KW-1185">Reference proteome</keyword>
<evidence type="ECO:0000256" key="3">
    <source>
        <dbReference type="ARBA" id="ARBA00022723"/>
    </source>
</evidence>
<dbReference type="Proteomes" id="UP001252270">
    <property type="component" value="Unassembled WGS sequence"/>
</dbReference>
<reference evidence="10 11" key="1">
    <citation type="submission" date="2023-04" db="EMBL/GenBank/DDBJ databases">
        <title>A long-awaited taxogenomic arrangement of the family Halomonadaceae.</title>
        <authorList>
            <person name="De La Haba R."/>
            <person name="Chuvochina M."/>
            <person name="Wittouck S."/>
            <person name="Arahal D.R."/>
            <person name="Sanchez-Porro C."/>
            <person name="Hugenholtz P."/>
            <person name="Ventosa A."/>
        </authorList>
    </citation>
    <scope>NUCLEOTIDE SEQUENCE [LARGE SCALE GENOMIC DNA]</scope>
    <source>
        <strain evidence="10 11">DSM 17332</strain>
    </source>
</reference>
<dbReference type="NCBIfam" id="NF040570">
    <property type="entry name" value="guided_TnpB"/>
    <property type="match status" value="1"/>
</dbReference>
<dbReference type="RefSeq" id="WP_309636268.1">
    <property type="nucleotide sequence ID" value="NZ_JARWAL010000005.1"/>
</dbReference>
<evidence type="ECO:0000259" key="8">
    <source>
        <dbReference type="Pfam" id="PF07282"/>
    </source>
</evidence>
<comment type="similarity">
    <text evidence="1">In the C-terminal section; belongs to the transposase 35 family.</text>
</comment>
<dbReference type="Pfam" id="PF07282">
    <property type="entry name" value="Cas12f1-like_TNB"/>
    <property type="match status" value="1"/>
</dbReference>
<evidence type="ECO:0000256" key="5">
    <source>
        <dbReference type="ARBA" id="ARBA00023125"/>
    </source>
</evidence>
<keyword evidence="4" id="KW-0862">Zinc</keyword>
<organism evidence="10 11">
    <name type="scientific">Halomonas mongoliensis</name>
    <dbReference type="NCBI Taxonomy" id="321265"/>
    <lineage>
        <taxon>Bacteria</taxon>
        <taxon>Pseudomonadati</taxon>
        <taxon>Pseudomonadota</taxon>
        <taxon>Gammaproteobacteria</taxon>
        <taxon>Oceanospirillales</taxon>
        <taxon>Halomonadaceae</taxon>
        <taxon>Halomonas</taxon>
    </lineage>
</organism>
<evidence type="ECO:0000313" key="10">
    <source>
        <dbReference type="EMBL" id="MDR5892483.1"/>
    </source>
</evidence>
<keyword evidence="3" id="KW-0479">Metal-binding</keyword>
<feature type="domain" description="Transposase putative helix-turn-helix" evidence="9">
    <location>
        <begin position="1"/>
        <end position="47"/>
    </location>
</feature>